<keyword evidence="1" id="KW-0808">Transferase</keyword>
<dbReference type="AlphaFoldDB" id="A0A498D3Y9"/>
<dbReference type="EMBL" id="RCHR01000005">
    <property type="protein sequence ID" value="RLL42679.1"/>
    <property type="molecule type" value="Genomic_DNA"/>
</dbReference>
<dbReference type="Pfam" id="PF03881">
    <property type="entry name" value="Fructosamin_kin"/>
    <property type="match status" value="1"/>
</dbReference>
<evidence type="ECO:0000313" key="3">
    <source>
        <dbReference type="Proteomes" id="UP000270219"/>
    </source>
</evidence>
<protein>
    <submittedName>
        <fullName evidence="2">Fructosamine kinase</fullName>
    </submittedName>
</protein>
<accession>A0A498D3Y9</accession>
<dbReference type="PANTHER" id="PTHR12149:SF8">
    <property type="entry name" value="PROTEIN-RIBULOSAMINE 3-KINASE"/>
    <property type="match status" value="1"/>
</dbReference>
<dbReference type="Gene3D" id="3.30.200.20">
    <property type="entry name" value="Phosphorylase Kinase, domain 1"/>
    <property type="match status" value="1"/>
</dbReference>
<name>A0A498D3Y9_9BACI</name>
<dbReference type="Proteomes" id="UP000270219">
    <property type="component" value="Unassembled WGS sequence"/>
</dbReference>
<gene>
    <name evidence="2" type="ORF">D8M04_14065</name>
</gene>
<dbReference type="InterPro" id="IPR011009">
    <property type="entry name" value="Kinase-like_dom_sf"/>
</dbReference>
<dbReference type="GO" id="GO:0016301">
    <property type="term" value="F:kinase activity"/>
    <property type="evidence" value="ECO:0007669"/>
    <property type="project" value="UniProtKB-UniRule"/>
</dbReference>
<comment type="caution">
    <text evidence="2">The sequence shown here is derived from an EMBL/GenBank/DDBJ whole genome shotgun (WGS) entry which is preliminary data.</text>
</comment>
<dbReference type="InterPro" id="IPR016477">
    <property type="entry name" value="Fructo-/Ketosamine-3-kinase"/>
</dbReference>
<sequence length="289" mass="33264">MKNIIEKGLNQVEKNGEIKSIQPVPGGDINDAYYVRSKQREYFVKLNQQMGKSFFDFEAEGLSIIRNTGTIDVPIVYGVLKDGQTQIPMLWMEWVNGNEKENTETVLGEKLAALHLKEGPGYGYEGRGYIGKLPHENYLSSSWLAYFRKIRLEEQIKLGRTRGTMSGERYIKLMSLLELLDKWIPDKPLSSTLHGDLWGGNWITGEDGKPYLIDPSILYGDHEFEIAFTELFGGFSESFYDTYRSVFPLSPEYEDRKELYQLYYLLVHLNMFGEAYGNAVDRIVKRYVG</sequence>
<proteinExistence type="inferred from homology"/>
<reference evidence="2 3" key="1">
    <citation type="submission" date="2018-10" db="EMBL/GenBank/DDBJ databases">
        <title>Oceanobacillus sp. YLB-02 draft genome.</title>
        <authorList>
            <person name="Yu L."/>
        </authorList>
    </citation>
    <scope>NUCLEOTIDE SEQUENCE [LARGE SCALE GENOMIC DNA]</scope>
    <source>
        <strain evidence="2 3">YLB-02</strain>
    </source>
</reference>
<dbReference type="SUPFAM" id="SSF56112">
    <property type="entry name" value="Protein kinase-like (PK-like)"/>
    <property type="match status" value="1"/>
</dbReference>
<dbReference type="PIRSF" id="PIRSF006221">
    <property type="entry name" value="Ketosamine-3-kinase"/>
    <property type="match status" value="1"/>
</dbReference>
<comment type="similarity">
    <text evidence="1">Belongs to the fructosamine kinase family.</text>
</comment>
<dbReference type="RefSeq" id="WP_121524046.1">
    <property type="nucleotide sequence ID" value="NZ_RCHR01000005.1"/>
</dbReference>
<evidence type="ECO:0000256" key="1">
    <source>
        <dbReference type="PIRNR" id="PIRNR006221"/>
    </source>
</evidence>
<evidence type="ECO:0000313" key="2">
    <source>
        <dbReference type="EMBL" id="RLL42679.1"/>
    </source>
</evidence>
<organism evidence="2 3">
    <name type="scientific">Oceanobacillus piezotolerans</name>
    <dbReference type="NCBI Taxonomy" id="2448030"/>
    <lineage>
        <taxon>Bacteria</taxon>
        <taxon>Bacillati</taxon>
        <taxon>Bacillota</taxon>
        <taxon>Bacilli</taxon>
        <taxon>Bacillales</taxon>
        <taxon>Bacillaceae</taxon>
        <taxon>Oceanobacillus</taxon>
    </lineage>
</organism>
<keyword evidence="1 2" id="KW-0418">Kinase</keyword>
<dbReference type="Gene3D" id="3.90.1200.10">
    <property type="match status" value="1"/>
</dbReference>
<dbReference type="OrthoDB" id="5291879at2"/>
<dbReference type="PANTHER" id="PTHR12149">
    <property type="entry name" value="FRUCTOSAMINE 3 KINASE-RELATED PROTEIN"/>
    <property type="match status" value="1"/>
</dbReference>
<keyword evidence="3" id="KW-1185">Reference proteome</keyword>